<keyword evidence="3" id="KW-0862">Zinc</keyword>
<evidence type="ECO:0000256" key="3">
    <source>
        <dbReference type="ARBA" id="ARBA00022833"/>
    </source>
</evidence>
<evidence type="ECO:0000256" key="2">
    <source>
        <dbReference type="ARBA" id="ARBA00022771"/>
    </source>
</evidence>
<gene>
    <name evidence="5" type="ORF">FJAP1339_LOCUS8346</name>
</gene>
<evidence type="ECO:0000256" key="4">
    <source>
        <dbReference type="SAM" id="MobiDB-lite"/>
    </source>
</evidence>
<dbReference type="Gene3D" id="3.30.60.90">
    <property type="match status" value="1"/>
</dbReference>
<dbReference type="GO" id="GO:0008270">
    <property type="term" value="F:zinc ion binding"/>
    <property type="evidence" value="ECO:0007669"/>
    <property type="project" value="UniProtKB-KW"/>
</dbReference>
<feature type="compositionally biased region" description="Basic and acidic residues" evidence="4">
    <location>
        <begin position="211"/>
        <end position="229"/>
    </location>
</feature>
<evidence type="ECO:0000313" key="5">
    <source>
        <dbReference type="EMBL" id="CAD9868011.1"/>
    </source>
</evidence>
<organism evidence="5">
    <name type="scientific">Fibrocapsa japonica</name>
    <dbReference type="NCBI Taxonomy" id="94617"/>
    <lineage>
        <taxon>Eukaryota</taxon>
        <taxon>Sar</taxon>
        <taxon>Stramenopiles</taxon>
        <taxon>Ochrophyta</taxon>
        <taxon>Raphidophyceae</taxon>
        <taxon>Chattonellales</taxon>
        <taxon>Chattonellaceae</taxon>
        <taxon>Fibrocapsa</taxon>
    </lineage>
</organism>
<reference evidence="5" key="1">
    <citation type="submission" date="2021-01" db="EMBL/GenBank/DDBJ databases">
        <authorList>
            <person name="Corre E."/>
            <person name="Pelletier E."/>
            <person name="Niang G."/>
            <person name="Scheremetjew M."/>
            <person name="Finn R."/>
            <person name="Kale V."/>
            <person name="Holt S."/>
            <person name="Cochrane G."/>
            <person name="Meng A."/>
            <person name="Brown T."/>
            <person name="Cohen L."/>
        </authorList>
    </citation>
    <scope>NUCLEOTIDE SEQUENCE</scope>
    <source>
        <strain evidence="5">CCMP1661</strain>
    </source>
</reference>
<sequence>MSNSGNALASLVGYDDGNISDGDYDHDHVYASIAKAAAAKQKVKRVKFADSDFLEVVHVFEGNQPVDPSVRLEDLPPPPSRWGDDPLLGPPDTTGDGDPGLHNSLLLDRPPSAAGEEGQDQTTTRIGVPGDGGRSATSTGAAGTKPKFATGFSVVTTTVVRRKKLTPPAKKAVGAAAAAAGGAGGGGGDQPHPLHHYPKDIWPGAHPHTKLPGEEGDQVKNTEKTDKDGSGLPSSMDGMEFFCDHCQYTIEEGEGRFECRICPDAFCFCASCFKEHGRTHPHPMRENKGPLHVKMAVYE</sequence>
<dbReference type="SUPFAM" id="SSF57850">
    <property type="entry name" value="RING/U-box"/>
    <property type="match status" value="1"/>
</dbReference>
<dbReference type="EMBL" id="HBHR01016666">
    <property type="protein sequence ID" value="CAD9868011.1"/>
    <property type="molecule type" value="Transcribed_RNA"/>
</dbReference>
<feature type="compositionally biased region" description="Low complexity" evidence="4">
    <location>
        <begin position="85"/>
        <end position="96"/>
    </location>
</feature>
<feature type="compositionally biased region" description="Low complexity" evidence="4">
    <location>
        <begin position="134"/>
        <end position="144"/>
    </location>
</feature>
<dbReference type="InterPro" id="IPR043145">
    <property type="entry name" value="Znf_ZZ_sf"/>
</dbReference>
<proteinExistence type="predicted"/>
<accession>A0A7S2XYI0</accession>
<keyword evidence="1" id="KW-0479">Metal-binding</keyword>
<feature type="region of interest" description="Disordered" evidence="4">
    <location>
        <begin position="66"/>
        <end position="147"/>
    </location>
</feature>
<protein>
    <submittedName>
        <fullName evidence="5">Uncharacterized protein</fullName>
    </submittedName>
</protein>
<feature type="region of interest" description="Disordered" evidence="4">
    <location>
        <begin position="205"/>
        <end position="233"/>
    </location>
</feature>
<dbReference type="AlphaFoldDB" id="A0A7S2XYI0"/>
<keyword evidence="2" id="KW-0863">Zinc-finger</keyword>
<name>A0A7S2XYI0_9STRA</name>
<evidence type="ECO:0000256" key="1">
    <source>
        <dbReference type="ARBA" id="ARBA00022723"/>
    </source>
</evidence>